<dbReference type="GO" id="GO:0005737">
    <property type="term" value="C:cytoplasm"/>
    <property type="evidence" value="ECO:0007669"/>
    <property type="project" value="TreeGrafter"/>
</dbReference>
<dbReference type="STRING" id="32264.T1KMY3"/>
<proteinExistence type="inferred from homology"/>
<evidence type="ECO:0000313" key="4">
    <source>
        <dbReference type="EnsemblMetazoa" id="tetur15g03310.1"/>
    </source>
</evidence>
<dbReference type="Gene3D" id="2.60.40.840">
    <property type="match status" value="1"/>
</dbReference>
<dbReference type="GO" id="GO:0007165">
    <property type="term" value="P:signal transduction"/>
    <property type="evidence" value="ECO:0007669"/>
    <property type="project" value="InterPro"/>
</dbReference>
<dbReference type="InterPro" id="IPR000698">
    <property type="entry name" value="Arrestin"/>
</dbReference>
<comment type="similarity">
    <text evidence="1">Belongs to the arrestin family.</text>
</comment>
<reference evidence="4" key="2">
    <citation type="submission" date="2015-06" db="UniProtKB">
        <authorList>
            <consortium name="EnsemblMetazoa"/>
        </authorList>
    </citation>
    <scope>IDENTIFICATION</scope>
</reference>
<dbReference type="InterPro" id="IPR011021">
    <property type="entry name" value="Arrestin-like_N"/>
</dbReference>
<dbReference type="PANTHER" id="PTHR11792">
    <property type="entry name" value="ARRESTIN"/>
    <property type="match status" value="1"/>
</dbReference>
<dbReference type="eggNOG" id="KOG3865">
    <property type="taxonomic scope" value="Eukaryota"/>
</dbReference>
<dbReference type="SUPFAM" id="SSF81296">
    <property type="entry name" value="E set domains"/>
    <property type="match status" value="1"/>
</dbReference>
<dbReference type="EMBL" id="CAEY01000249">
    <property type="status" value="NOT_ANNOTATED_CDS"/>
    <property type="molecule type" value="Genomic_DNA"/>
</dbReference>
<sequence>MWIPLMVEEDEIMGLHFSRQLYLALEQVYPPAPSKQQTINETSNSEPQPLNKLQDKLLRKLGSAAHPFTFQLPKNAPPSVTLQPGPEDQGPPLGVEYEVKMFVADNELEKPQRLLVNLHLLSQR</sequence>
<evidence type="ECO:0000259" key="3">
    <source>
        <dbReference type="Pfam" id="PF00339"/>
    </source>
</evidence>
<accession>T1KMY3</accession>
<dbReference type="InterPro" id="IPR014756">
    <property type="entry name" value="Ig_E-set"/>
</dbReference>
<dbReference type="Proteomes" id="UP000015104">
    <property type="component" value="Unassembled WGS sequence"/>
</dbReference>
<dbReference type="GO" id="GO:0001664">
    <property type="term" value="F:G protein-coupled receptor binding"/>
    <property type="evidence" value="ECO:0007669"/>
    <property type="project" value="TreeGrafter"/>
</dbReference>
<evidence type="ECO:0000256" key="1">
    <source>
        <dbReference type="ARBA" id="ARBA00005298"/>
    </source>
</evidence>
<dbReference type="PANTHER" id="PTHR11792:SF17">
    <property type="entry name" value="KURTZ ARRESTIN"/>
    <property type="match status" value="1"/>
</dbReference>
<reference evidence="5" key="1">
    <citation type="submission" date="2011-08" db="EMBL/GenBank/DDBJ databases">
        <authorList>
            <person name="Rombauts S."/>
        </authorList>
    </citation>
    <scope>NUCLEOTIDE SEQUENCE</scope>
    <source>
        <strain evidence="5">London</strain>
    </source>
</reference>
<name>T1KMY3_TETUR</name>
<dbReference type="InterPro" id="IPR014753">
    <property type="entry name" value="Arrestin_N"/>
</dbReference>
<dbReference type="AlphaFoldDB" id="T1KMY3"/>
<protein>
    <recommendedName>
        <fullName evidence="3">Arrestin-like N-terminal domain-containing protein</fullName>
    </recommendedName>
</protein>
<dbReference type="EnsemblMetazoa" id="tetur15g03310.1">
    <property type="protein sequence ID" value="tetur15g03310.1"/>
    <property type="gene ID" value="tetur15g03310"/>
</dbReference>
<feature type="region of interest" description="Disordered" evidence="2">
    <location>
        <begin position="70"/>
        <end position="93"/>
    </location>
</feature>
<feature type="domain" description="Arrestin-like N-terminal" evidence="3">
    <location>
        <begin position="34"/>
        <end position="107"/>
    </location>
</feature>
<evidence type="ECO:0000313" key="5">
    <source>
        <dbReference type="Proteomes" id="UP000015104"/>
    </source>
</evidence>
<dbReference type="HOGENOM" id="CLU_2006817_0_0_1"/>
<evidence type="ECO:0000256" key="2">
    <source>
        <dbReference type="SAM" id="MobiDB-lite"/>
    </source>
</evidence>
<dbReference type="Pfam" id="PF00339">
    <property type="entry name" value="Arrestin_N"/>
    <property type="match status" value="1"/>
</dbReference>
<keyword evidence="5" id="KW-1185">Reference proteome</keyword>
<organism evidence="4 5">
    <name type="scientific">Tetranychus urticae</name>
    <name type="common">Two-spotted spider mite</name>
    <dbReference type="NCBI Taxonomy" id="32264"/>
    <lineage>
        <taxon>Eukaryota</taxon>
        <taxon>Metazoa</taxon>
        <taxon>Ecdysozoa</taxon>
        <taxon>Arthropoda</taxon>
        <taxon>Chelicerata</taxon>
        <taxon>Arachnida</taxon>
        <taxon>Acari</taxon>
        <taxon>Acariformes</taxon>
        <taxon>Trombidiformes</taxon>
        <taxon>Prostigmata</taxon>
        <taxon>Eleutherengona</taxon>
        <taxon>Raphignathae</taxon>
        <taxon>Tetranychoidea</taxon>
        <taxon>Tetranychidae</taxon>
        <taxon>Tetranychus</taxon>
    </lineage>
</organism>
<dbReference type="GO" id="GO:0002031">
    <property type="term" value="P:G protein-coupled receptor internalization"/>
    <property type="evidence" value="ECO:0007669"/>
    <property type="project" value="TreeGrafter"/>
</dbReference>